<evidence type="ECO:0000313" key="15">
    <source>
        <dbReference type="Proteomes" id="UP001207337"/>
    </source>
</evidence>
<evidence type="ECO:0000256" key="13">
    <source>
        <dbReference type="PIRNR" id="PIRNR001365"/>
    </source>
</evidence>
<accession>A0ABT3PY35</accession>
<comment type="pathway">
    <text evidence="2 12">Amino-acid biosynthesis; L-lysine biosynthesis via DAP pathway; (S)-tetrahydrodipicolinate from L-aspartate: step 3/4.</text>
</comment>
<dbReference type="RefSeq" id="WP_265788966.1">
    <property type="nucleotide sequence ID" value="NZ_BAABRS010000001.1"/>
</dbReference>
<evidence type="ECO:0000256" key="7">
    <source>
        <dbReference type="ARBA" id="ARBA00022915"/>
    </source>
</evidence>
<evidence type="ECO:0000256" key="3">
    <source>
        <dbReference type="ARBA" id="ARBA00007592"/>
    </source>
</evidence>
<dbReference type="PANTHER" id="PTHR12128:SF66">
    <property type="entry name" value="4-HYDROXY-2-OXOGLUTARATE ALDOLASE, MITOCHONDRIAL"/>
    <property type="match status" value="1"/>
</dbReference>
<keyword evidence="10 12" id="KW-0704">Schiff base</keyword>
<evidence type="ECO:0000256" key="4">
    <source>
        <dbReference type="ARBA" id="ARBA00012086"/>
    </source>
</evidence>
<evidence type="ECO:0000256" key="9">
    <source>
        <dbReference type="ARBA" id="ARBA00023239"/>
    </source>
</evidence>
<evidence type="ECO:0000256" key="5">
    <source>
        <dbReference type="ARBA" id="ARBA00022490"/>
    </source>
</evidence>
<keyword evidence="5 12" id="KW-0963">Cytoplasm</keyword>
<dbReference type="PIRSF" id="PIRSF001365">
    <property type="entry name" value="DHDPS"/>
    <property type="match status" value="1"/>
</dbReference>
<dbReference type="PANTHER" id="PTHR12128">
    <property type="entry name" value="DIHYDRODIPICOLINATE SYNTHASE"/>
    <property type="match status" value="1"/>
</dbReference>
<dbReference type="Proteomes" id="UP001207337">
    <property type="component" value="Unassembled WGS sequence"/>
</dbReference>
<sequence>MSIIDTKLWTALVTPLQENGDLHLDDLRSLVRKQEEAGNGVLVLGSTGEGLAMGLEDKKQVVQAVSELDTETPIMVGVGGFNHQKQVEWIEFCQQYDVDAFLLVTPLYAKPGPKGQVEWFKTLLEASDKPCMLYNVPSRTGVKMEPLVLKELADHPNFVAVKEASGSVEDYQNYRKSAKDIAFFSGDDGMLPFFAMAGCEGLVSVVSNVWPQATHRYVEWCLDGRGPELLPLWQECSDVLFSSPNPIPAKVLLKEKGWISAATLRPPLTGDEVEDLSLLKNADNLIENWYNENILNK</sequence>
<dbReference type="PROSITE" id="PS00666">
    <property type="entry name" value="DHDPS_2"/>
    <property type="match status" value="1"/>
</dbReference>
<evidence type="ECO:0000313" key="14">
    <source>
        <dbReference type="EMBL" id="MCW9712770.1"/>
    </source>
</evidence>
<keyword evidence="15" id="KW-1185">Reference proteome</keyword>
<comment type="subunit">
    <text evidence="12">Homotetramer; dimer of dimers.</text>
</comment>
<evidence type="ECO:0000256" key="12">
    <source>
        <dbReference type="HAMAP-Rule" id="MF_00418"/>
    </source>
</evidence>
<comment type="function">
    <text evidence="1 12">Catalyzes the condensation of (S)-aspartate-beta-semialdehyde [(S)-ASA] and pyruvate to 4-hydroxy-tetrahydrodipicolinate (HTPA).</text>
</comment>
<feature type="active site" description="Proton donor/acceptor" evidence="12">
    <location>
        <position position="134"/>
    </location>
</feature>
<dbReference type="InterPro" id="IPR005263">
    <property type="entry name" value="DapA"/>
</dbReference>
<evidence type="ECO:0000256" key="8">
    <source>
        <dbReference type="ARBA" id="ARBA00023154"/>
    </source>
</evidence>
<dbReference type="Pfam" id="PF00701">
    <property type="entry name" value="DHDPS"/>
    <property type="match status" value="1"/>
</dbReference>
<comment type="catalytic activity">
    <reaction evidence="11 12">
        <text>L-aspartate 4-semialdehyde + pyruvate = (2S,4S)-4-hydroxy-2,3,4,5-tetrahydrodipicolinate + H2O + H(+)</text>
        <dbReference type="Rhea" id="RHEA:34171"/>
        <dbReference type="ChEBI" id="CHEBI:15361"/>
        <dbReference type="ChEBI" id="CHEBI:15377"/>
        <dbReference type="ChEBI" id="CHEBI:15378"/>
        <dbReference type="ChEBI" id="CHEBI:67139"/>
        <dbReference type="ChEBI" id="CHEBI:537519"/>
        <dbReference type="EC" id="4.3.3.7"/>
    </reaction>
</comment>
<dbReference type="SUPFAM" id="SSF51569">
    <property type="entry name" value="Aldolase"/>
    <property type="match status" value="1"/>
</dbReference>
<dbReference type="EMBL" id="JAJNDC010000001">
    <property type="protein sequence ID" value="MCW9712770.1"/>
    <property type="molecule type" value="Genomic_DNA"/>
</dbReference>
<dbReference type="InterPro" id="IPR013785">
    <property type="entry name" value="Aldolase_TIM"/>
</dbReference>
<comment type="similarity">
    <text evidence="3 12 13">Belongs to the DapA family.</text>
</comment>
<comment type="subcellular location">
    <subcellularLocation>
        <location evidence="12">Cytoplasm</location>
    </subcellularLocation>
</comment>
<reference evidence="14 15" key="1">
    <citation type="submission" date="2021-11" db="EMBL/GenBank/DDBJ databases">
        <title>Aliifidinibius sp. nov., a new bacterium isolated from saline soil.</title>
        <authorList>
            <person name="Galisteo C."/>
            <person name="De La Haba R."/>
            <person name="Sanchez-Porro C."/>
            <person name="Ventosa A."/>
        </authorList>
    </citation>
    <scope>NUCLEOTIDE SEQUENCE [LARGE SCALE GENOMIC DNA]</scope>
    <source>
        <strain evidence="14 15">KACC 190600</strain>
    </source>
</reference>
<evidence type="ECO:0000256" key="1">
    <source>
        <dbReference type="ARBA" id="ARBA00003294"/>
    </source>
</evidence>
<feature type="active site" description="Schiff-base intermediate with substrate" evidence="12">
    <location>
        <position position="162"/>
    </location>
</feature>
<dbReference type="Gene3D" id="3.20.20.70">
    <property type="entry name" value="Aldolase class I"/>
    <property type="match status" value="1"/>
</dbReference>
<dbReference type="PRINTS" id="PR00146">
    <property type="entry name" value="DHPICSNTHASE"/>
</dbReference>
<gene>
    <name evidence="12 14" type="primary">dapA</name>
    <name evidence="14" type="ORF">LQ318_07625</name>
</gene>
<dbReference type="InterPro" id="IPR002220">
    <property type="entry name" value="DapA-like"/>
</dbReference>
<evidence type="ECO:0000256" key="11">
    <source>
        <dbReference type="ARBA" id="ARBA00047836"/>
    </source>
</evidence>
<comment type="caution">
    <text evidence="12">Was originally thought to be a dihydrodipicolinate synthase (DHDPS), catalyzing the condensation of (S)-aspartate-beta-semialdehyde [(S)-ASA] and pyruvate to dihydrodipicolinate (DHDP). However, it was shown in E.coli that the product of the enzymatic reaction is not dihydrodipicolinate but in fact (4S)-4-hydroxy-2,3,4,5-tetrahydro-(2S)-dipicolinic acid (HTPA), and that the consecutive dehydration reaction leading to DHDP is not spontaneous but catalyzed by DapB.</text>
</comment>
<name>A0ABT3PY35_9BACT</name>
<dbReference type="NCBIfam" id="TIGR00674">
    <property type="entry name" value="dapA"/>
    <property type="match status" value="1"/>
</dbReference>
<keyword evidence="8 12" id="KW-0457">Lysine biosynthesis</keyword>
<evidence type="ECO:0000256" key="10">
    <source>
        <dbReference type="ARBA" id="ARBA00023270"/>
    </source>
</evidence>
<proteinExistence type="inferred from homology"/>
<evidence type="ECO:0000256" key="6">
    <source>
        <dbReference type="ARBA" id="ARBA00022605"/>
    </source>
</evidence>
<evidence type="ECO:0000256" key="2">
    <source>
        <dbReference type="ARBA" id="ARBA00005120"/>
    </source>
</evidence>
<dbReference type="GO" id="GO:0008840">
    <property type="term" value="F:4-hydroxy-tetrahydrodipicolinate synthase activity"/>
    <property type="evidence" value="ECO:0007669"/>
    <property type="project" value="UniProtKB-EC"/>
</dbReference>
<keyword evidence="9 12" id="KW-0456">Lyase</keyword>
<dbReference type="SMART" id="SM01130">
    <property type="entry name" value="DHDPS"/>
    <property type="match status" value="1"/>
</dbReference>
<keyword evidence="7 12" id="KW-0220">Diaminopimelate biosynthesis</keyword>
<protein>
    <recommendedName>
        <fullName evidence="4 12">4-hydroxy-tetrahydrodipicolinate synthase</fullName>
        <shortName evidence="12">HTPA synthase</shortName>
        <ecNumber evidence="4 12">4.3.3.7</ecNumber>
    </recommendedName>
</protein>
<feature type="site" description="Part of a proton relay during catalysis" evidence="12">
    <location>
        <position position="108"/>
    </location>
</feature>
<feature type="binding site" evidence="12">
    <location>
        <position position="203"/>
    </location>
    <ligand>
        <name>pyruvate</name>
        <dbReference type="ChEBI" id="CHEBI:15361"/>
    </ligand>
</feature>
<dbReference type="HAMAP" id="MF_00418">
    <property type="entry name" value="DapA"/>
    <property type="match status" value="1"/>
</dbReference>
<organism evidence="14 15">
    <name type="scientific">Fodinibius salicampi</name>
    <dbReference type="NCBI Taxonomy" id="1920655"/>
    <lineage>
        <taxon>Bacteria</taxon>
        <taxon>Pseudomonadati</taxon>
        <taxon>Balneolota</taxon>
        <taxon>Balneolia</taxon>
        <taxon>Balneolales</taxon>
        <taxon>Balneolaceae</taxon>
        <taxon>Fodinibius</taxon>
    </lineage>
</organism>
<keyword evidence="6 12" id="KW-0028">Amino-acid biosynthesis</keyword>
<comment type="caution">
    <text evidence="14">The sequence shown here is derived from an EMBL/GenBank/DDBJ whole genome shotgun (WGS) entry which is preliminary data.</text>
</comment>
<feature type="binding site" evidence="12">
    <location>
        <position position="47"/>
    </location>
    <ligand>
        <name>pyruvate</name>
        <dbReference type="ChEBI" id="CHEBI:15361"/>
    </ligand>
</feature>
<feature type="site" description="Part of a proton relay during catalysis" evidence="12">
    <location>
        <position position="46"/>
    </location>
</feature>
<dbReference type="EC" id="4.3.3.7" evidence="4 12"/>
<dbReference type="InterPro" id="IPR020625">
    <property type="entry name" value="Schiff_base-form_aldolases_AS"/>
</dbReference>